<dbReference type="NCBIfam" id="TIGR01451">
    <property type="entry name" value="B_ant_repeat"/>
    <property type="match status" value="1"/>
</dbReference>
<dbReference type="InterPro" id="IPR013783">
    <property type="entry name" value="Ig-like_fold"/>
</dbReference>
<dbReference type="EMBL" id="QCZH01000009">
    <property type="protein sequence ID" value="PWA08906.1"/>
    <property type="molecule type" value="Genomic_DNA"/>
</dbReference>
<comment type="caution">
    <text evidence="3">The sequence shown here is derived from an EMBL/GenBank/DDBJ whole genome shotgun (WGS) entry which is preliminary data.</text>
</comment>
<keyword evidence="4" id="KW-1185">Reference proteome</keyword>
<dbReference type="InterPro" id="IPR044023">
    <property type="entry name" value="Ig_7"/>
</dbReference>
<evidence type="ECO:0000313" key="4">
    <source>
        <dbReference type="Proteomes" id="UP000245618"/>
    </source>
</evidence>
<dbReference type="Gene3D" id="2.60.40.10">
    <property type="entry name" value="Immunoglobulins"/>
    <property type="match status" value="7"/>
</dbReference>
<evidence type="ECO:0000259" key="2">
    <source>
        <dbReference type="Pfam" id="PF24346"/>
    </source>
</evidence>
<dbReference type="Pfam" id="PF24346">
    <property type="entry name" value="DUF7507"/>
    <property type="match status" value="1"/>
</dbReference>
<sequence length="1359" mass="140221">MKTIFTHSTKTFLFFFLIILVTFTNGYAQESGIDGDYCPAPGTPGPNGDEYATGTVFSQLVDPNASSTCEIYKIWAKIYTDGTGEKVLKIGLKIGNSGSSLFRLYLDTDKDPTSGLTLDQFGGPLIVAGADYILELDAQNNSTFTLYFSDVNDHTTKTVILPNGSSATNGDSNGCSAGDGQFLEFNIPFKSLNIDICDPDEPGVITITKLASVSGGSPTSSRCTDIPLTFVIPLKGSVGPDATVCEVNNSTDLSITGLTGSYSVTKWQYSTDGGTVWYDITNTTLYHTAINLTETTLFRALIMYTGLCINPIPTSAATITVNPLPTTANAGTDQTKCETTTANLSGNTPTVGTGNWTLASGAGAITTPTSPTTEVTALGYGANVFRWTISNGTICTPSTADVTITRYQTPTTANVGTNQEQCETATATITGNTPTVGTGNWTLVSGAGAITTPTSPTTEVTALGYGANVFRWTISNGTCTASTANVTITRHRTPTTANAGPDQTKCETTFATLAGNTPTVGTGNWTLVSGAGAITTPTSPTSGVTALGYGANIFRWTISNGTCTSSTDEITITRYQTPSTANAGTDQEQCETTTATLSGNTPTVGTGNWTLVSGAGAITTPTSPTTGVTALGYGANVFRWTISNGTCTASTDVVTITRYQTPTMANAGPDQTKCETTTATLAGNTPTVGTGTWTLVSGAGTISNIHLATSGVTALGYGANVFRWTISNGPCTASTDEVTITRYQTPTTANAGTNQSQCEVTTATLSGNTPTMGTGNWTLVSGAGAITTPTSPTTEVTALGYGANVFRWTISNGTCTASTDEMTITRYQTPTTANAGPDQNKCETTTATLAGNTPTVGTGTWTLVSGAGAITTPTSPTSGVSALGYGANVFRWTISNGACTASTDEVTITRYQTPTTANAGTDQTKCETTTATLAGNTPTVGTGNWTLVSGAGTITTPTSPTTEVTALGYGANIFRWTISNGTCTASTDVVTVTRYLTPTVANAGTNQEQCEATTATLAGNTPTVGTGTWTLVSGAGTITTPTSPTSGVTALGYEANIFRWTISNGTCTSSTDEMTITRYKTPTTANAGTDQTKCNNGSFTLAANAASVGEGTWTVVSGIATIADIHLETSVVTSVPAGSTAVLKWEIINGTCNTEDTVTLIVNLSPAAPISGGDITECKNLSTQTLTATATVPAGQHIIWYNAATNGNIVETPTLNTVGSVTYYAQAVNDETSCISLTRTPVTLTIKECVIAIVKTNDIVVGENGCATLKVGDVVTYTFTVTNLGNESLNDVTVLDPHIGLAPIALQSGDSNNNSILEITEIWIYKATYTVTQTDIDNGKITNQASVKGFAPNGNEVND</sequence>
<dbReference type="InterPro" id="IPR055354">
    <property type="entry name" value="DUF7507"/>
</dbReference>
<feature type="domain" description="DUF7507" evidence="2">
    <location>
        <begin position="1251"/>
        <end position="1359"/>
    </location>
</feature>
<evidence type="ECO:0000259" key="1">
    <source>
        <dbReference type="Pfam" id="PF19081"/>
    </source>
</evidence>
<name>A0A2U1JUM8_9FLAO</name>
<organism evidence="3 4">
    <name type="scientific">Flavobacterium laiguense</name>
    <dbReference type="NCBI Taxonomy" id="2169409"/>
    <lineage>
        <taxon>Bacteria</taxon>
        <taxon>Pseudomonadati</taxon>
        <taxon>Bacteroidota</taxon>
        <taxon>Flavobacteriia</taxon>
        <taxon>Flavobacteriales</taxon>
        <taxon>Flavobacteriaceae</taxon>
        <taxon>Flavobacterium</taxon>
    </lineage>
</organism>
<accession>A0A2U1JUM8</accession>
<evidence type="ECO:0000313" key="3">
    <source>
        <dbReference type="EMBL" id="PWA08906.1"/>
    </source>
</evidence>
<reference evidence="3 4" key="1">
    <citation type="submission" date="2018-04" db="EMBL/GenBank/DDBJ databases">
        <title>Flavobacterium sp. nov., isolated from glacier ice.</title>
        <authorList>
            <person name="Liu Q."/>
            <person name="Xin Y.-H."/>
        </authorList>
    </citation>
    <scope>NUCLEOTIDE SEQUENCE [LARGE SCALE GENOMIC DNA]</scope>
    <source>
        <strain evidence="3 4">LB2P30</strain>
    </source>
</reference>
<protein>
    <submittedName>
        <fullName evidence="3">Uncharacterized protein</fullName>
    </submittedName>
</protein>
<dbReference type="Proteomes" id="UP000245618">
    <property type="component" value="Unassembled WGS sequence"/>
</dbReference>
<dbReference type="InterPro" id="IPR047589">
    <property type="entry name" value="DUF11_rpt"/>
</dbReference>
<proteinExistence type="predicted"/>
<gene>
    <name evidence="3" type="ORF">DB891_09615</name>
</gene>
<feature type="non-terminal residue" evidence="3">
    <location>
        <position position="1359"/>
    </location>
</feature>
<feature type="domain" description="Ig-like" evidence="1">
    <location>
        <begin position="1166"/>
        <end position="1246"/>
    </location>
</feature>
<dbReference type="Pfam" id="PF19081">
    <property type="entry name" value="Ig_7"/>
    <property type="match status" value="1"/>
</dbReference>